<evidence type="ECO:0000256" key="5">
    <source>
        <dbReference type="ARBA" id="ARBA00023163"/>
    </source>
</evidence>
<dbReference type="InterPro" id="IPR039420">
    <property type="entry name" value="WalR-like"/>
</dbReference>
<dbReference type="PANTHER" id="PTHR48111">
    <property type="entry name" value="REGULATOR OF RPOS"/>
    <property type="match status" value="1"/>
</dbReference>
<sequence>MRSTTHTGTFLILDDDEVFRTRLEQAMTRRGFDTVGAASVAQAQQIIADHAIDYAVVDLRLEDGNGLEIIDQLRREQPRARALVLTGYGNTPTVVAAVKAGAVDYLAKPEGADEIVAALMAPRNAQPAPPEDPISPDAARIAHIESVFDAADRNVSKAARLLNMHRRTLQRILKRNAEEDDATA</sequence>
<dbReference type="EMBL" id="CP048788">
    <property type="protein sequence ID" value="QJF51649.1"/>
    <property type="molecule type" value="Genomic_DNA"/>
</dbReference>
<evidence type="ECO:0000256" key="2">
    <source>
        <dbReference type="ARBA" id="ARBA00023012"/>
    </source>
</evidence>
<evidence type="ECO:0000256" key="1">
    <source>
        <dbReference type="ARBA" id="ARBA00022553"/>
    </source>
</evidence>
<dbReference type="InterPro" id="IPR011006">
    <property type="entry name" value="CheY-like_superfamily"/>
</dbReference>
<dbReference type="Pfam" id="PF00072">
    <property type="entry name" value="Response_reg"/>
    <property type="match status" value="1"/>
</dbReference>
<keyword evidence="4" id="KW-0238">DNA-binding</keyword>
<dbReference type="GO" id="GO:0005829">
    <property type="term" value="C:cytosol"/>
    <property type="evidence" value="ECO:0007669"/>
    <property type="project" value="TreeGrafter"/>
</dbReference>
<dbReference type="GO" id="GO:0000976">
    <property type="term" value="F:transcription cis-regulatory region binding"/>
    <property type="evidence" value="ECO:0007669"/>
    <property type="project" value="TreeGrafter"/>
</dbReference>
<dbReference type="InterPro" id="IPR001789">
    <property type="entry name" value="Sig_transdc_resp-reg_receiver"/>
</dbReference>
<dbReference type="GO" id="GO:0006355">
    <property type="term" value="P:regulation of DNA-templated transcription"/>
    <property type="evidence" value="ECO:0007669"/>
    <property type="project" value="TreeGrafter"/>
</dbReference>
<reference evidence="8 9" key="1">
    <citation type="submission" date="2020-02" db="EMBL/GenBank/DDBJ databases">
        <title>Genome sequence of Roseobacter ponti.</title>
        <authorList>
            <person name="Hollensteiner J."/>
            <person name="Schneider D."/>
            <person name="Poehlein A."/>
            <person name="Daniel R."/>
        </authorList>
    </citation>
    <scope>NUCLEOTIDE SEQUENCE [LARGE SCALE GENOMIC DNA]</scope>
    <source>
        <strain evidence="8 9">DSM 106830</strain>
    </source>
</reference>
<dbReference type="GO" id="GO:0032993">
    <property type="term" value="C:protein-DNA complex"/>
    <property type="evidence" value="ECO:0007669"/>
    <property type="project" value="TreeGrafter"/>
</dbReference>
<dbReference type="Gene3D" id="3.40.50.2300">
    <property type="match status" value="1"/>
</dbReference>
<dbReference type="GO" id="GO:0000156">
    <property type="term" value="F:phosphorelay response regulator activity"/>
    <property type="evidence" value="ECO:0007669"/>
    <property type="project" value="TreeGrafter"/>
</dbReference>
<dbReference type="PANTHER" id="PTHR48111:SF1">
    <property type="entry name" value="TWO-COMPONENT RESPONSE REGULATOR ORR33"/>
    <property type="match status" value="1"/>
</dbReference>
<dbReference type="KEGG" id="rpon:G3256_11000"/>
<dbReference type="SMART" id="SM00448">
    <property type="entry name" value="REC"/>
    <property type="match status" value="1"/>
</dbReference>
<dbReference type="InterPro" id="IPR002197">
    <property type="entry name" value="HTH_Fis"/>
</dbReference>
<evidence type="ECO:0000259" key="7">
    <source>
        <dbReference type="PROSITE" id="PS50110"/>
    </source>
</evidence>
<protein>
    <submittedName>
        <fullName evidence="8">Response regulator</fullName>
    </submittedName>
</protein>
<dbReference type="AlphaFoldDB" id="A0A858SRY6"/>
<dbReference type="Proteomes" id="UP000503308">
    <property type="component" value="Chromosome"/>
</dbReference>
<organism evidence="8 9">
    <name type="scientific">Roseobacter ponti</name>
    <dbReference type="NCBI Taxonomy" id="1891787"/>
    <lineage>
        <taxon>Bacteria</taxon>
        <taxon>Pseudomonadati</taxon>
        <taxon>Pseudomonadota</taxon>
        <taxon>Alphaproteobacteria</taxon>
        <taxon>Rhodobacterales</taxon>
        <taxon>Roseobacteraceae</taxon>
        <taxon>Roseobacter</taxon>
    </lineage>
</organism>
<keyword evidence="1 6" id="KW-0597">Phosphoprotein</keyword>
<dbReference type="PROSITE" id="PS50110">
    <property type="entry name" value="RESPONSE_REGULATORY"/>
    <property type="match status" value="1"/>
</dbReference>
<dbReference type="Pfam" id="PF02954">
    <property type="entry name" value="HTH_8"/>
    <property type="match status" value="1"/>
</dbReference>
<evidence type="ECO:0000256" key="4">
    <source>
        <dbReference type="ARBA" id="ARBA00023125"/>
    </source>
</evidence>
<keyword evidence="3" id="KW-0805">Transcription regulation</keyword>
<dbReference type="Gene3D" id="1.10.10.60">
    <property type="entry name" value="Homeodomain-like"/>
    <property type="match status" value="1"/>
</dbReference>
<evidence type="ECO:0000313" key="9">
    <source>
        <dbReference type="Proteomes" id="UP000503308"/>
    </source>
</evidence>
<keyword evidence="2" id="KW-0902">Two-component regulatory system</keyword>
<evidence type="ECO:0000256" key="6">
    <source>
        <dbReference type="PROSITE-ProRule" id="PRU00169"/>
    </source>
</evidence>
<name>A0A858SRY6_9RHOB</name>
<keyword evidence="5" id="KW-0804">Transcription</keyword>
<keyword evidence="9" id="KW-1185">Reference proteome</keyword>
<feature type="domain" description="Response regulatory" evidence="7">
    <location>
        <begin position="9"/>
        <end position="123"/>
    </location>
</feature>
<dbReference type="SUPFAM" id="SSF52172">
    <property type="entry name" value="CheY-like"/>
    <property type="match status" value="1"/>
</dbReference>
<accession>A0A858SRY6</accession>
<evidence type="ECO:0000256" key="3">
    <source>
        <dbReference type="ARBA" id="ARBA00023015"/>
    </source>
</evidence>
<gene>
    <name evidence="8" type="ORF">G3256_11000</name>
</gene>
<proteinExistence type="predicted"/>
<feature type="modified residue" description="4-aspartylphosphate" evidence="6">
    <location>
        <position position="58"/>
    </location>
</feature>
<dbReference type="RefSeq" id="WP_169640866.1">
    <property type="nucleotide sequence ID" value="NZ_CP048788.1"/>
</dbReference>
<evidence type="ECO:0000313" key="8">
    <source>
        <dbReference type="EMBL" id="QJF51649.1"/>
    </source>
</evidence>